<dbReference type="Proteomes" id="UP000838763">
    <property type="component" value="Unassembled WGS sequence"/>
</dbReference>
<proteinExistence type="predicted"/>
<evidence type="ECO:0000313" key="3">
    <source>
        <dbReference type="EMBL" id="CAI4218227.1"/>
    </source>
</evidence>
<feature type="signal peptide" evidence="2">
    <location>
        <begin position="1"/>
        <end position="23"/>
    </location>
</feature>
<feature type="chain" id="PRO_5040290847" description="Mid2 domain-containing protein" evidence="2">
    <location>
        <begin position="24"/>
        <end position="171"/>
    </location>
</feature>
<evidence type="ECO:0008006" key="5">
    <source>
        <dbReference type="Google" id="ProtNLM"/>
    </source>
</evidence>
<dbReference type="EMBL" id="CALLCH030000017">
    <property type="protein sequence ID" value="CAI4218227.1"/>
    <property type="molecule type" value="Genomic_DNA"/>
</dbReference>
<keyword evidence="1" id="KW-0472">Membrane</keyword>
<keyword evidence="1" id="KW-1133">Transmembrane helix</keyword>
<reference evidence="3" key="1">
    <citation type="submission" date="2022-11" db="EMBL/GenBank/DDBJ databases">
        <authorList>
            <person name="Scott C."/>
            <person name="Bruce N."/>
        </authorList>
    </citation>
    <scope>NUCLEOTIDE SEQUENCE</scope>
</reference>
<evidence type="ECO:0000313" key="4">
    <source>
        <dbReference type="Proteomes" id="UP000838763"/>
    </source>
</evidence>
<evidence type="ECO:0000256" key="1">
    <source>
        <dbReference type="SAM" id="Phobius"/>
    </source>
</evidence>
<evidence type="ECO:0000256" key="2">
    <source>
        <dbReference type="SAM" id="SignalP"/>
    </source>
</evidence>
<keyword evidence="4" id="KW-1185">Reference proteome</keyword>
<dbReference type="AlphaFoldDB" id="A0A9P1H7L1"/>
<sequence length="171" mass="18128">MTIAMKNYIPFVLVLALATSVLSTPIPASRRASGIVVKYSDKYPAENQTPTRSGVSETITLSDIEELLSADVPLPSTLLMALPSIKAKATASAATPAATTTQTWDPATVELQQMLANVVTRSMCLALAGFAGCFLALVACTIQRRSYPSICADHVDESYMDEKTIKPTGSA</sequence>
<feature type="transmembrane region" description="Helical" evidence="1">
    <location>
        <begin position="118"/>
        <end position="140"/>
    </location>
</feature>
<keyword evidence="1" id="KW-0812">Transmembrane</keyword>
<keyword evidence="2" id="KW-0732">Signal</keyword>
<gene>
    <name evidence="3" type="ORF">PPNO1_LOCUS7820</name>
</gene>
<name>A0A9P1H7L1_9PEZI</name>
<organism evidence="3 4">
    <name type="scientific">Parascedosporium putredinis</name>
    <dbReference type="NCBI Taxonomy" id="1442378"/>
    <lineage>
        <taxon>Eukaryota</taxon>
        <taxon>Fungi</taxon>
        <taxon>Dikarya</taxon>
        <taxon>Ascomycota</taxon>
        <taxon>Pezizomycotina</taxon>
        <taxon>Sordariomycetes</taxon>
        <taxon>Hypocreomycetidae</taxon>
        <taxon>Microascales</taxon>
        <taxon>Microascaceae</taxon>
        <taxon>Parascedosporium</taxon>
    </lineage>
</organism>
<protein>
    <recommendedName>
        <fullName evidence="5">Mid2 domain-containing protein</fullName>
    </recommendedName>
</protein>
<comment type="caution">
    <text evidence="3">The sequence shown here is derived from an EMBL/GenBank/DDBJ whole genome shotgun (WGS) entry which is preliminary data.</text>
</comment>
<dbReference type="OrthoDB" id="5241846at2759"/>
<accession>A0A9P1H7L1</accession>